<protein>
    <recommendedName>
        <fullName evidence="4">Membrane protein YczE</fullName>
    </recommendedName>
</protein>
<dbReference type="Proteomes" id="UP000718281">
    <property type="component" value="Unassembled WGS sequence"/>
</dbReference>
<keyword evidence="1" id="KW-1133">Transmembrane helix</keyword>
<dbReference type="Pfam" id="PF19700">
    <property type="entry name" value="DUF6198"/>
    <property type="match status" value="1"/>
</dbReference>
<feature type="transmembrane region" description="Helical" evidence="1">
    <location>
        <begin position="18"/>
        <end position="40"/>
    </location>
</feature>
<reference evidence="2 3" key="1">
    <citation type="submission" date="2020-10" db="EMBL/GenBank/DDBJ databases">
        <title>Connecting structure to function with the recovery of over 1000 high-quality activated sludge metagenome-assembled genomes encoding full-length rRNA genes using long-read sequencing.</title>
        <authorList>
            <person name="Singleton C.M."/>
            <person name="Petriglieri F."/>
            <person name="Kristensen J.M."/>
            <person name="Kirkegaard R.H."/>
            <person name="Michaelsen T.Y."/>
            <person name="Andersen M.H."/>
            <person name="Karst S.M."/>
            <person name="Dueholm M.S."/>
            <person name="Nielsen P.H."/>
            <person name="Albertsen M."/>
        </authorList>
    </citation>
    <scope>NUCLEOTIDE SEQUENCE [LARGE SCALE GENOMIC DNA]</scope>
    <source>
        <strain evidence="2">AalE_18-Q3-R2-46_BAT3C.188</strain>
    </source>
</reference>
<feature type="transmembrane region" description="Helical" evidence="1">
    <location>
        <begin position="52"/>
        <end position="73"/>
    </location>
</feature>
<evidence type="ECO:0000256" key="1">
    <source>
        <dbReference type="SAM" id="Phobius"/>
    </source>
</evidence>
<dbReference type="AlphaFoldDB" id="A0A934X6A1"/>
<comment type="caution">
    <text evidence="2">The sequence shown here is derived from an EMBL/GenBank/DDBJ whole genome shotgun (WGS) entry which is preliminary data.</text>
</comment>
<evidence type="ECO:0000313" key="2">
    <source>
        <dbReference type="EMBL" id="MBK6301093.1"/>
    </source>
</evidence>
<dbReference type="EMBL" id="JADIXZ010000004">
    <property type="protein sequence ID" value="MBK6301093.1"/>
    <property type="molecule type" value="Genomic_DNA"/>
</dbReference>
<name>A0A934X6A1_9MICO</name>
<keyword evidence="1" id="KW-0812">Transmembrane</keyword>
<sequence>MVPAAPPPRRLTRRLIQLYAGLVTFAFGEALILEAGLGVIPWDVFQQGLVNHWGLTMGTWSIIVGVAVLLLWIPLRQRPGIGTVSNAIVIGAALDPMLRAIEAPESLGWRAAYLVAGILINGVATAAYIGARLGPGPRDGLMTGLVRLTGRSVRLVRTGLEVTVVLIGWALGGNLGLGTVLFAVSIGPVVHVFLPKLTVPGDRHCTEGHISAQAW</sequence>
<dbReference type="PANTHER" id="PTHR40078">
    <property type="entry name" value="INTEGRAL MEMBRANE PROTEIN-RELATED"/>
    <property type="match status" value="1"/>
</dbReference>
<proteinExistence type="predicted"/>
<dbReference type="PANTHER" id="PTHR40078:SF1">
    <property type="entry name" value="INTEGRAL MEMBRANE PROTEIN"/>
    <property type="match status" value="1"/>
</dbReference>
<evidence type="ECO:0000313" key="3">
    <source>
        <dbReference type="Proteomes" id="UP000718281"/>
    </source>
</evidence>
<evidence type="ECO:0008006" key="4">
    <source>
        <dbReference type="Google" id="ProtNLM"/>
    </source>
</evidence>
<gene>
    <name evidence="2" type="ORF">IPF40_08575</name>
</gene>
<keyword evidence="1" id="KW-0472">Membrane</keyword>
<feature type="transmembrane region" description="Helical" evidence="1">
    <location>
        <begin position="111"/>
        <end position="131"/>
    </location>
</feature>
<dbReference type="InterPro" id="IPR038750">
    <property type="entry name" value="YczE/YyaS-like"/>
</dbReference>
<accession>A0A934X6A1</accession>
<feature type="transmembrane region" description="Helical" evidence="1">
    <location>
        <begin position="80"/>
        <end position="99"/>
    </location>
</feature>
<organism evidence="2 3">
    <name type="scientific">Candidatus Phosphoribacter hodrii</name>
    <dbReference type="NCBI Taxonomy" id="2953743"/>
    <lineage>
        <taxon>Bacteria</taxon>
        <taxon>Bacillati</taxon>
        <taxon>Actinomycetota</taxon>
        <taxon>Actinomycetes</taxon>
        <taxon>Micrococcales</taxon>
        <taxon>Dermatophilaceae</taxon>
        <taxon>Candidatus Phosphoribacter</taxon>
    </lineage>
</organism>